<feature type="coiled-coil region" evidence="1">
    <location>
        <begin position="146"/>
        <end position="216"/>
    </location>
</feature>
<dbReference type="SMR" id="A2FQD5"/>
<evidence type="ECO:0000313" key="4">
    <source>
        <dbReference type="Proteomes" id="UP000001542"/>
    </source>
</evidence>
<proteinExistence type="predicted"/>
<dbReference type="KEGG" id="tva:4750597"/>
<sequence length="376" mass="43689">MDPNQSLAQALIDGQPVQDFSQEEVETIRSDLEKEKEKTIKEGNTEKLKLIQKILANIDDISTATQQKKKNHQLPPIKQPTNEEKQEELRKKVEQAANENDVSIIQGDEISDAINISKQIIKEKSEKRELLEAQKYQDLYDSLLLYRNKTRKVNKESAKLNDLDSQINNLEETLREAKDKRDKAISEFDNQTNTKLSEMQQQNEDKYNNYDQETQEKVPQSVTKPSPMLLDLRARANHLINSHRFAEAHNYDVEAQKLEEKELESAKKSFLHARSKQKSKIMLEDNNKINIYLQKRQNEREEMLRNHNHQIYVIEKTIGNLDSQKTDKPKPKIAPIQTTKSRQLITPHLLMPLGRRPQSAYSLSRPRSQNSFGATQ</sequence>
<name>A2FQD5_TRIV3</name>
<reference evidence="3" key="2">
    <citation type="journal article" date="2007" name="Science">
        <title>Draft genome sequence of the sexually transmitted pathogen Trichomonas vaginalis.</title>
        <authorList>
            <person name="Carlton J.M."/>
            <person name="Hirt R.P."/>
            <person name="Silva J.C."/>
            <person name="Delcher A.L."/>
            <person name="Schatz M."/>
            <person name="Zhao Q."/>
            <person name="Wortman J.R."/>
            <person name="Bidwell S.L."/>
            <person name="Alsmark U.C.M."/>
            <person name="Besteiro S."/>
            <person name="Sicheritz-Ponten T."/>
            <person name="Noel C.J."/>
            <person name="Dacks J.B."/>
            <person name="Foster P.G."/>
            <person name="Simillion C."/>
            <person name="Van de Peer Y."/>
            <person name="Miranda-Saavedra D."/>
            <person name="Barton G.J."/>
            <person name="Westrop G.D."/>
            <person name="Mueller S."/>
            <person name="Dessi D."/>
            <person name="Fiori P.L."/>
            <person name="Ren Q."/>
            <person name="Paulsen I."/>
            <person name="Zhang H."/>
            <person name="Bastida-Corcuera F.D."/>
            <person name="Simoes-Barbosa A."/>
            <person name="Brown M.T."/>
            <person name="Hayes R.D."/>
            <person name="Mukherjee M."/>
            <person name="Okumura C.Y."/>
            <person name="Schneider R."/>
            <person name="Smith A.J."/>
            <person name="Vanacova S."/>
            <person name="Villalvazo M."/>
            <person name="Haas B.J."/>
            <person name="Pertea M."/>
            <person name="Feldblyum T.V."/>
            <person name="Utterback T.R."/>
            <person name="Shu C.L."/>
            <person name="Osoegawa K."/>
            <person name="de Jong P.J."/>
            <person name="Hrdy I."/>
            <person name="Horvathova L."/>
            <person name="Zubacova Z."/>
            <person name="Dolezal P."/>
            <person name="Malik S.B."/>
            <person name="Logsdon J.M. Jr."/>
            <person name="Henze K."/>
            <person name="Gupta A."/>
            <person name="Wang C.C."/>
            <person name="Dunne R.L."/>
            <person name="Upcroft J.A."/>
            <person name="Upcroft P."/>
            <person name="White O."/>
            <person name="Salzberg S.L."/>
            <person name="Tang P."/>
            <person name="Chiu C.-H."/>
            <person name="Lee Y.-S."/>
            <person name="Embley T.M."/>
            <person name="Coombs G.H."/>
            <person name="Mottram J.C."/>
            <person name="Tachezy J."/>
            <person name="Fraser-Liggett C.M."/>
            <person name="Johnson P.J."/>
        </authorList>
    </citation>
    <scope>NUCLEOTIDE SEQUENCE [LARGE SCALE GENOMIC DNA]</scope>
    <source>
        <strain evidence="3">G3</strain>
    </source>
</reference>
<dbReference type="VEuPathDB" id="TrichDB:TVAG_467290"/>
<protein>
    <submittedName>
        <fullName evidence="3">Uncharacterized protein</fullName>
    </submittedName>
</protein>
<reference evidence="3" key="1">
    <citation type="submission" date="2006-10" db="EMBL/GenBank/DDBJ databases">
        <authorList>
            <person name="Amadeo P."/>
            <person name="Zhao Q."/>
            <person name="Wortman J."/>
            <person name="Fraser-Liggett C."/>
            <person name="Carlton J."/>
        </authorList>
    </citation>
    <scope>NUCLEOTIDE SEQUENCE</scope>
    <source>
        <strain evidence="3">G3</strain>
    </source>
</reference>
<dbReference type="Proteomes" id="UP000001542">
    <property type="component" value="Unassembled WGS sequence"/>
</dbReference>
<accession>A2FQD5</accession>
<dbReference type="VEuPathDB" id="TrichDB:TVAGG3_1048060"/>
<organism evidence="3 4">
    <name type="scientific">Trichomonas vaginalis (strain ATCC PRA-98 / G3)</name>
    <dbReference type="NCBI Taxonomy" id="412133"/>
    <lineage>
        <taxon>Eukaryota</taxon>
        <taxon>Metamonada</taxon>
        <taxon>Parabasalia</taxon>
        <taxon>Trichomonadida</taxon>
        <taxon>Trichomonadidae</taxon>
        <taxon>Trichomonas</taxon>
    </lineage>
</organism>
<dbReference type="InParanoid" id="A2FQD5"/>
<dbReference type="PANTHER" id="PTHR47026">
    <property type="entry name" value="PIGMENTOSA GTPASE REGULATOR-LIKE PROTEIN, PUTATIVE-RELATED"/>
    <property type="match status" value="1"/>
</dbReference>
<feature type="compositionally biased region" description="Polar residues" evidence="2">
    <location>
        <begin position="359"/>
        <end position="376"/>
    </location>
</feature>
<dbReference type="AlphaFoldDB" id="A2FQD5"/>
<feature type="region of interest" description="Disordered" evidence="2">
    <location>
        <begin position="66"/>
        <end position="85"/>
    </location>
</feature>
<keyword evidence="4" id="KW-1185">Reference proteome</keyword>
<keyword evidence="1" id="KW-0175">Coiled coil</keyword>
<evidence type="ECO:0000256" key="2">
    <source>
        <dbReference type="SAM" id="MobiDB-lite"/>
    </source>
</evidence>
<dbReference type="EMBL" id="DS113942">
    <property type="protein sequence ID" value="EAX92882.1"/>
    <property type="molecule type" value="Genomic_DNA"/>
</dbReference>
<evidence type="ECO:0000313" key="3">
    <source>
        <dbReference type="EMBL" id="EAX92882.1"/>
    </source>
</evidence>
<gene>
    <name evidence="3" type="ORF">TVAG_467290</name>
</gene>
<evidence type="ECO:0000256" key="1">
    <source>
        <dbReference type="SAM" id="Coils"/>
    </source>
</evidence>
<feature type="region of interest" description="Disordered" evidence="2">
    <location>
        <begin position="351"/>
        <end position="376"/>
    </location>
</feature>
<dbReference type="PANTHER" id="PTHR47026:SF2">
    <property type="entry name" value="FLAGELLAR ASSOCIATED PROTEIN"/>
    <property type="match status" value="1"/>
</dbReference>
<dbReference type="RefSeq" id="XP_001305812.1">
    <property type="nucleotide sequence ID" value="XM_001305811.1"/>
</dbReference>